<evidence type="ECO:0000256" key="2">
    <source>
        <dbReference type="ARBA" id="ARBA00023125"/>
    </source>
</evidence>
<dbReference type="PANTHER" id="PTHR43537">
    <property type="entry name" value="TRANSCRIPTIONAL REGULATOR, GNTR FAMILY"/>
    <property type="match status" value="1"/>
</dbReference>
<dbReference type="SMART" id="SM00895">
    <property type="entry name" value="FCD"/>
    <property type="match status" value="1"/>
</dbReference>
<evidence type="ECO:0000313" key="6">
    <source>
        <dbReference type="Proteomes" id="UP000650511"/>
    </source>
</evidence>
<dbReference type="EMBL" id="BMHA01000001">
    <property type="protein sequence ID" value="GGI02377.1"/>
    <property type="molecule type" value="Genomic_DNA"/>
</dbReference>
<protein>
    <submittedName>
        <fullName evidence="5">GntR family transcriptional regulator</fullName>
    </submittedName>
</protein>
<dbReference type="Gene3D" id="1.10.10.10">
    <property type="entry name" value="Winged helix-like DNA-binding domain superfamily/Winged helix DNA-binding domain"/>
    <property type="match status" value="1"/>
</dbReference>
<keyword evidence="2" id="KW-0238">DNA-binding</keyword>
<dbReference type="InterPro" id="IPR000524">
    <property type="entry name" value="Tscrpt_reg_HTH_GntR"/>
</dbReference>
<comment type="caution">
    <text evidence="5">The sequence shown here is derived from an EMBL/GenBank/DDBJ whole genome shotgun (WGS) entry which is preliminary data.</text>
</comment>
<dbReference type="SMART" id="SM00345">
    <property type="entry name" value="HTH_GNTR"/>
    <property type="match status" value="1"/>
</dbReference>
<dbReference type="PRINTS" id="PR00035">
    <property type="entry name" value="HTHGNTR"/>
</dbReference>
<dbReference type="Pfam" id="PF00392">
    <property type="entry name" value="GntR"/>
    <property type="match status" value="1"/>
</dbReference>
<evidence type="ECO:0000256" key="1">
    <source>
        <dbReference type="ARBA" id="ARBA00023015"/>
    </source>
</evidence>
<keyword evidence="6" id="KW-1185">Reference proteome</keyword>
<dbReference type="InterPro" id="IPR011711">
    <property type="entry name" value="GntR_C"/>
</dbReference>
<evidence type="ECO:0000256" key="3">
    <source>
        <dbReference type="ARBA" id="ARBA00023163"/>
    </source>
</evidence>
<proteinExistence type="predicted"/>
<keyword evidence="3" id="KW-0804">Transcription</keyword>
<dbReference type="InterPro" id="IPR036388">
    <property type="entry name" value="WH-like_DNA-bd_sf"/>
</dbReference>
<reference evidence="5" key="2">
    <citation type="submission" date="2020-09" db="EMBL/GenBank/DDBJ databases">
        <authorList>
            <person name="Sun Q."/>
            <person name="Zhou Y."/>
        </authorList>
    </citation>
    <scope>NUCLEOTIDE SEQUENCE</scope>
    <source>
        <strain evidence="5">CGMCC 1.14988</strain>
    </source>
</reference>
<dbReference type="SUPFAM" id="SSF48008">
    <property type="entry name" value="GntR ligand-binding domain-like"/>
    <property type="match status" value="1"/>
</dbReference>
<evidence type="ECO:0000313" key="5">
    <source>
        <dbReference type="EMBL" id="GGI02377.1"/>
    </source>
</evidence>
<feature type="domain" description="HTH gntR-type" evidence="4">
    <location>
        <begin position="25"/>
        <end position="95"/>
    </location>
</feature>
<keyword evidence="1" id="KW-0805">Transcription regulation</keyword>
<dbReference type="PANTHER" id="PTHR43537:SF5">
    <property type="entry name" value="UXU OPERON TRANSCRIPTIONAL REGULATOR"/>
    <property type="match status" value="1"/>
</dbReference>
<dbReference type="AlphaFoldDB" id="A0A8J3ESD7"/>
<dbReference type="Gene3D" id="1.20.120.530">
    <property type="entry name" value="GntR ligand-binding domain-like"/>
    <property type="match status" value="1"/>
</dbReference>
<dbReference type="CDD" id="cd07377">
    <property type="entry name" value="WHTH_GntR"/>
    <property type="match status" value="1"/>
</dbReference>
<accession>A0A8J3ESD7</accession>
<dbReference type="SUPFAM" id="SSF46785">
    <property type="entry name" value="Winged helix' DNA-binding domain"/>
    <property type="match status" value="1"/>
</dbReference>
<reference evidence="5" key="1">
    <citation type="journal article" date="2014" name="Int. J. Syst. Evol. Microbiol.">
        <title>Complete genome sequence of Corynebacterium casei LMG S-19264T (=DSM 44701T), isolated from a smear-ripened cheese.</title>
        <authorList>
            <consortium name="US DOE Joint Genome Institute (JGI-PGF)"/>
            <person name="Walter F."/>
            <person name="Albersmeier A."/>
            <person name="Kalinowski J."/>
            <person name="Ruckert C."/>
        </authorList>
    </citation>
    <scope>NUCLEOTIDE SEQUENCE</scope>
    <source>
        <strain evidence="5">CGMCC 1.14988</strain>
    </source>
</reference>
<organism evidence="5 6">
    <name type="scientific">Egicoccus halophilus</name>
    <dbReference type="NCBI Taxonomy" id="1670830"/>
    <lineage>
        <taxon>Bacteria</taxon>
        <taxon>Bacillati</taxon>
        <taxon>Actinomycetota</taxon>
        <taxon>Nitriliruptoria</taxon>
        <taxon>Egicoccales</taxon>
        <taxon>Egicoccaceae</taxon>
        <taxon>Egicoccus</taxon>
    </lineage>
</organism>
<dbReference type="GO" id="GO:0003700">
    <property type="term" value="F:DNA-binding transcription factor activity"/>
    <property type="evidence" value="ECO:0007669"/>
    <property type="project" value="InterPro"/>
</dbReference>
<dbReference type="Proteomes" id="UP000650511">
    <property type="component" value="Unassembled WGS sequence"/>
</dbReference>
<dbReference type="Pfam" id="PF07729">
    <property type="entry name" value="FCD"/>
    <property type="match status" value="1"/>
</dbReference>
<evidence type="ECO:0000259" key="4">
    <source>
        <dbReference type="PROSITE" id="PS50949"/>
    </source>
</evidence>
<gene>
    <name evidence="5" type="ORF">GCM10011354_00150</name>
</gene>
<dbReference type="InterPro" id="IPR036390">
    <property type="entry name" value="WH_DNA-bd_sf"/>
</dbReference>
<dbReference type="RefSeq" id="WP_188584332.1">
    <property type="nucleotide sequence ID" value="NZ_BMHA01000001.1"/>
</dbReference>
<dbReference type="PROSITE" id="PS50949">
    <property type="entry name" value="HTH_GNTR"/>
    <property type="match status" value="1"/>
</dbReference>
<sequence length="257" mass="28159">MVNKNEVQAPPAQASEVIFQPVQTGRVSGAIVRQAESAIISGRLQVGERLPPERELAEQSGVSRVTVRDALRVLEAKGLIRIRAGAKGGAFVTTPPPTMLREGLANLLILSDVTAMDVTEVRLALEVEAVRLACTRATDDDIRALLDICTRTESALQTGDYDIRLSAEFHVRLAAASHNPAFALVVEALYWPMLVSLAEAKEGSQDYGIGPDRNEHRDIVTAISSRDEGQAVEIMQHHLKRQTQRLNRRLEDLKGRS</sequence>
<dbReference type="GO" id="GO:0003677">
    <property type="term" value="F:DNA binding"/>
    <property type="evidence" value="ECO:0007669"/>
    <property type="project" value="UniProtKB-KW"/>
</dbReference>
<dbReference type="InterPro" id="IPR008920">
    <property type="entry name" value="TF_FadR/GntR_C"/>
</dbReference>
<name>A0A8J3ESD7_9ACTN</name>